<evidence type="ECO:0000256" key="2">
    <source>
        <dbReference type="ARBA" id="ARBA00022630"/>
    </source>
</evidence>
<dbReference type="STRING" id="273678.RS84_02819"/>
<dbReference type="InterPro" id="IPR000659">
    <property type="entry name" value="Pyridox_Oxase"/>
</dbReference>
<dbReference type="GO" id="GO:0010181">
    <property type="term" value="F:FMN binding"/>
    <property type="evidence" value="ECO:0007669"/>
    <property type="project" value="InterPro"/>
</dbReference>
<keyword evidence="4 6" id="KW-0560">Oxidoreductase</keyword>
<name>A0A0M2HHH6_9MICO</name>
<evidence type="ECO:0000256" key="4">
    <source>
        <dbReference type="ARBA" id="ARBA00023002"/>
    </source>
</evidence>
<dbReference type="GO" id="GO:0004733">
    <property type="term" value="F:pyridoxamine phosphate oxidase activity"/>
    <property type="evidence" value="ECO:0007669"/>
    <property type="project" value="UniProtKB-EC"/>
</dbReference>
<dbReference type="InterPro" id="IPR012349">
    <property type="entry name" value="Split_barrel_FMN-bd"/>
</dbReference>
<dbReference type="SUPFAM" id="SSF50475">
    <property type="entry name" value="FMN-binding split barrel"/>
    <property type="match status" value="1"/>
</dbReference>
<reference evidence="6 7" key="1">
    <citation type="submission" date="2015-02" db="EMBL/GenBank/DDBJ databases">
        <title>Draft genome sequences of ten Microbacterium spp. with emphasis on heavy metal contaminated environments.</title>
        <authorList>
            <person name="Corretto E."/>
        </authorList>
    </citation>
    <scope>NUCLEOTIDE SEQUENCE [LARGE SCALE GENOMIC DNA]</scope>
    <source>
        <strain evidence="6 7">SA35</strain>
    </source>
</reference>
<keyword evidence="3" id="KW-0288">FMN</keyword>
<dbReference type="InterPro" id="IPR011576">
    <property type="entry name" value="Pyridox_Oxase_N"/>
</dbReference>
<comment type="cofactor">
    <cofactor evidence="1">
        <name>FMN</name>
        <dbReference type="ChEBI" id="CHEBI:58210"/>
    </cofactor>
</comment>
<accession>A0A0M2HHH6</accession>
<feature type="domain" description="Pyridoxamine 5'-phosphate oxidase N-terminal" evidence="5">
    <location>
        <begin position="56"/>
        <end position="174"/>
    </location>
</feature>
<dbReference type="PANTHER" id="PTHR10851:SF0">
    <property type="entry name" value="PYRIDOXINE-5'-PHOSPHATE OXIDASE"/>
    <property type="match status" value="1"/>
</dbReference>
<dbReference type="Proteomes" id="UP000033900">
    <property type="component" value="Unassembled WGS sequence"/>
</dbReference>
<comment type="caution">
    <text evidence="6">The sequence shown here is derived from an EMBL/GenBank/DDBJ whole genome shotgun (WGS) entry which is preliminary data.</text>
</comment>
<proteinExistence type="predicted"/>
<sequence length="202" mass="22022">MLSERSNVEHMPEDRRTDVAAWLRAQPALSGRSPSLDVDALPDDPVVLFLDWLATAIDGGVDEPHAMTLATVDADGLPDARTLILKDVDERGWAFASQRSSRKALQLAAQPMAALNFWWQPQMRAVRVRGAVMEASAAESAADLAARSAASRAGIADGEWTLWRVVPRRVEFWHGAVDRDHTRIVFGAADGGWQRSIDGGKG</sequence>
<dbReference type="PATRIC" id="fig|273678.4.peg.2820"/>
<evidence type="ECO:0000313" key="6">
    <source>
        <dbReference type="EMBL" id="KJL46195.1"/>
    </source>
</evidence>
<evidence type="ECO:0000256" key="1">
    <source>
        <dbReference type="ARBA" id="ARBA00001917"/>
    </source>
</evidence>
<keyword evidence="2" id="KW-0285">Flavoprotein</keyword>
<dbReference type="GO" id="GO:0008615">
    <property type="term" value="P:pyridoxine biosynthetic process"/>
    <property type="evidence" value="ECO:0007669"/>
    <property type="project" value="InterPro"/>
</dbReference>
<evidence type="ECO:0000259" key="5">
    <source>
        <dbReference type="Pfam" id="PF01243"/>
    </source>
</evidence>
<dbReference type="Gene3D" id="2.30.110.10">
    <property type="entry name" value="Electron Transport, Fmn-binding Protein, Chain A"/>
    <property type="match status" value="2"/>
</dbReference>
<evidence type="ECO:0000256" key="3">
    <source>
        <dbReference type="ARBA" id="ARBA00022643"/>
    </source>
</evidence>
<organism evidence="6 7">
    <name type="scientific">Microbacterium hydrocarbonoxydans</name>
    <dbReference type="NCBI Taxonomy" id="273678"/>
    <lineage>
        <taxon>Bacteria</taxon>
        <taxon>Bacillati</taxon>
        <taxon>Actinomycetota</taxon>
        <taxon>Actinomycetes</taxon>
        <taxon>Micrococcales</taxon>
        <taxon>Microbacteriaceae</taxon>
        <taxon>Microbacterium</taxon>
    </lineage>
</organism>
<protein>
    <submittedName>
        <fullName evidence="6">Pyridoxine/pyridoxamine 5'-phosphate oxidase</fullName>
        <ecNumber evidence="6">1.4.3.5</ecNumber>
    </submittedName>
</protein>
<dbReference type="Pfam" id="PF01243">
    <property type="entry name" value="PNPOx_N"/>
    <property type="match status" value="1"/>
</dbReference>
<dbReference type="PANTHER" id="PTHR10851">
    <property type="entry name" value="PYRIDOXINE-5-PHOSPHATE OXIDASE"/>
    <property type="match status" value="1"/>
</dbReference>
<dbReference type="EMBL" id="JYJB01000010">
    <property type="protein sequence ID" value="KJL46195.1"/>
    <property type="molecule type" value="Genomic_DNA"/>
</dbReference>
<keyword evidence="7" id="KW-1185">Reference proteome</keyword>
<evidence type="ECO:0000313" key="7">
    <source>
        <dbReference type="Proteomes" id="UP000033900"/>
    </source>
</evidence>
<dbReference type="AlphaFoldDB" id="A0A0M2HHH6"/>
<dbReference type="EC" id="1.4.3.5" evidence="6"/>
<gene>
    <name evidence="6" type="primary">pdxH</name>
    <name evidence="6" type="ORF">RS84_02819</name>
</gene>